<dbReference type="SUPFAM" id="SSF54427">
    <property type="entry name" value="NTF2-like"/>
    <property type="match status" value="1"/>
</dbReference>
<protein>
    <recommendedName>
        <fullName evidence="1">SnoaL-like domain-containing protein</fullName>
    </recommendedName>
</protein>
<dbReference type="KEGG" id="smao:CAG99_19080"/>
<sequence>MSNGMRKHRMTTENVTARPEDQVRRRMLEWKETFEAKDVEGMMAFYAPEGFTGFDLMPPLEFRGGEMWRRNWIGFLGAFEGSPGLEFRDLQVFASGDLSFVRTFTRIFGTMGGSPIDMWVRQTNCFRLVDGEWLMIHDHVSVPADLATGRALTELAPAGAPR</sequence>
<dbReference type="Pfam" id="PF13474">
    <property type="entry name" value="SnoaL_3"/>
    <property type="match status" value="1"/>
</dbReference>
<dbReference type="InterPro" id="IPR037401">
    <property type="entry name" value="SnoaL-like"/>
</dbReference>
<evidence type="ECO:0000313" key="2">
    <source>
        <dbReference type="EMBL" id="ARQ70662.1"/>
    </source>
</evidence>
<dbReference type="Proteomes" id="UP000194218">
    <property type="component" value="Chromosome"/>
</dbReference>
<dbReference type="AlphaFoldDB" id="A0A1W7D0Y0"/>
<dbReference type="EMBL" id="CP021121">
    <property type="protein sequence ID" value="ARQ70662.1"/>
    <property type="molecule type" value="Genomic_DNA"/>
</dbReference>
<keyword evidence="3" id="KW-1185">Reference proteome</keyword>
<evidence type="ECO:0000313" key="3">
    <source>
        <dbReference type="Proteomes" id="UP000194218"/>
    </source>
</evidence>
<accession>A0A1W7D0Y0</accession>
<reference evidence="2 3" key="1">
    <citation type="submission" date="2017-05" db="EMBL/GenBank/DDBJ databases">
        <title>Complete genome sequence of Streptomyces sp. SCSIO 03032 revealed the diverse biosynthetic pathways for its bioactive secondary metabolites.</title>
        <authorList>
            <person name="Ma L."/>
            <person name="Zhu Y."/>
            <person name="Zhang W."/>
            <person name="Zhang G."/>
            <person name="Tian X."/>
            <person name="Zhang S."/>
            <person name="Zhang C."/>
        </authorList>
    </citation>
    <scope>NUCLEOTIDE SEQUENCE [LARGE SCALE GENOMIC DNA]</scope>
    <source>
        <strain evidence="2 3">SCSIO 03032</strain>
    </source>
</reference>
<proteinExistence type="predicted"/>
<dbReference type="Gene3D" id="3.10.450.50">
    <property type="match status" value="1"/>
</dbReference>
<gene>
    <name evidence="2" type="ORF">CAG99_19080</name>
</gene>
<organism evidence="2 3">
    <name type="scientific">Streptomyces marincola</name>
    <dbReference type="NCBI Taxonomy" id="2878388"/>
    <lineage>
        <taxon>Bacteria</taxon>
        <taxon>Bacillati</taxon>
        <taxon>Actinomycetota</taxon>
        <taxon>Actinomycetes</taxon>
        <taxon>Kitasatosporales</taxon>
        <taxon>Streptomycetaceae</taxon>
        <taxon>Streptomyces</taxon>
    </lineage>
</organism>
<dbReference type="InterPro" id="IPR032710">
    <property type="entry name" value="NTF2-like_dom_sf"/>
</dbReference>
<name>A0A1W7D0Y0_9ACTN</name>
<evidence type="ECO:0000259" key="1">
    <source>
        <dbReference type="Pfam" id="PF13474"/>
    </source>
</evidence>
<feature type="domain" description="SnoaL-like" evidence="1">
    <location>
        <begin position="24"/>
        <end position="144"/>
    </location>
</feature>